<dbReference type="GO" id="GO:0003700">
    <property type="term" value="F:DNA-binding transcription factor activity"/>
    <property type="evidence" value="ECO:0007669"/>
    <property type="project" value="InterPro"/>
</dbReference>
<dbReference type="OrthoDB" id="124644at2759"/>
<dbReference type="STRING" id="761204.W2RFC6"/>
<evidence type="ECO:0000259" key="2">
    <source>
        <dbReference type="PROSITE" id="PS00036"/>
    </source>
</evidence>
<protein>
    <recommendedName>
        <fullName evidence="2">BZIP domain-containing protein</fullName>
    </recommendedName>
</protein>
<dbReference type="PROSITE" id="PS00036">
    <property type="entry name" value="BZIP_BASIC"/>
    <property type="match status" value="1"/>
</dbReference>
<dbReference type="InterPro" id="IPR004827">
    <property type="entry name" value="bZIP"/>
</dbReference>
<dbReference type="Proteomes" id="UP000018817">
    <property type="component" value="Unassembled WGS sequence"/>
</dbReference>
<feature type="domain" description="BZIP" evidence="2">
    <location>
        <begin position="19"/>
        <end position="33"/>
    </location>
</feature>
<proteinExistence type="predicted"/>
<dbReference type="RefSeq" id="XP_008892427.1">
    <property type="nucleotide sequence ID" value="XM_008894179.1"/>
</dbReference>
<organism evidence="3 4">
    <name type="scientific">Phytophthora nicotianae (strain INRA-310)</name>
    <name type="common">Phytophthora parasitica</name>
    <dbReference type="NCBI Taxonomy" id="761204"/>
    <lineage>
        <taxon>Eukaryota</taxon>
        <taxon>Sar</taxon>
        <taxon>Stramenopiles</taxon>
        <taxon>Oomycota</taxon>
        <taxon>Peronosporomycetes</taxon>
        <taxon>Peronosporales</taxon>
        <taxon>Peronosporaceae</taxon>
        <taxon>Phytophthora</taxon>
    </lineage>
</organism>
<evidence type="ECO:0000313" key="3">
    <source>
        <dbReference type="EMBL" id="ETN23235.1"/>
    </source>
</evidence>
<reference evidence="3 4" key="2">
    <citation type="submission" date="2013-11" db="EMBL/GenBank/DDBJ databases">
        <title>The Genome Sequence of Phytophthora parasitica INRA-310.</title>
        <authorList>
            <consortium name="The Broad Institute Genomics Platform"/>
            <person name="Russ C."/>
            <person name="Tyler B."/>
            <person name="Panabieres F."/>
            <person name="Shan W."/>
            <person name="Tripathy S."/>
            <person name="Grunwald N."/>
            <person name="Machado M."/>
            <person name="Johnson C.S."/>
            <person name="Arredondo F."/>
            <person name="Hong C."/>
            <person name="Coffey M."/>
            <person name="Young S.K."/>
            <person name="Zeng Q."/>
            <person name="Gargeya S."/>
            <person name="Fitzgerald M."/>
            <person name="Abouelleil A."/>
            <person name="Alvarado L."/>
            <person name="Chapman S.B."/>
            <person name="Gainer-Dewar J."/>
            <person name="Goldberg J."/>
            <person name="Griggs A."/>
            <person name="Gujja S."/>
            <person name="Hansen M."/>
            <person name="Howarth C."/>
            <person name="Imamovic A."/>
            <person name="Ireland A."/>
            <person name="Larimer J."/>
            <person name="McCowan C."/>
            <person name="Murphy C."/>
            <person name="Pearson M."/>
            <person name="Poon T.W."/>
            <person name="Priest M."/>
            <person name="Roberts A."/>
            <person name="Saif S."/>
            <person name="Shea T."/>
            <person name="Sykes S."/>
            <person name="Wortman J."/>
            <person name="Nusbaum C."/>
            <person name="Birren B."/>
        </authorList>
    </citation>
    <scope>NUCLEOTIDE SEQUENCE [LARGE SCALE GENOMIC DNA]</scope>
    <source>
        <strain evidence="3 4">INRA-310</strain>
    </source>
</reference>
<feature type="compositionally biased region" description="Basic and acidic residues" evidence="1">
    <location>
        <begin position="12"/>
        <end position="49"/>
    </location>
</feature>
<dbReference type="InterPro" id="IPR046700">
    <property type="entry name" value="DUF6570"/>
</dbReference>
<dbReference type="EMBL" id="KI669562">
    <property type="protein sequence ID" value="ETN23235.1"/>
    <property type="molecule type" value="Genomic_DNA"/>
</dbReference>
<sequence>MSNRSDLSNKTVDPKMVERRRRNAEAARRYRARRTPEDRERHRQQERIRRRERRQRSTAPSTSMPALRQRSEPATVVVNELDVPSTPAWGDRDVPQLRPVSSVTQESLLERLRGALGASGLDETVCAVCDTWVLRTHCHTVVVSEFVQMNDIQTLLSSRDENLIPPLVSEYDCSSMLPELEGILLSKRGVDQAGRSLHVCNLCDDSLKKREIPKFAIKNGFCISSLPTNLQQATLPERVMTQLVSVMAVTRVMRGGAHRAIRSHCLTFDATPGPQAMLLPTTMRGVTSYRVVMAGPFTTIQQARVRKMHRVRRTMVEDLLRFYRIHNSLYEHIAVDCSQLAEDEVPVDMLSEEPDAAIEAEDVDVEGSRVGGVFASESTVVEDEVAERRVVFVSEDREVATRSECSATDDRTGSAESAHTAVEFLNETSSAPQFLVRHSSRFSSSRKELFAQMFPHLFPNGRGHPGETRPVPVSLEACIRHYGMLSSRRFAEDELFMLVAFDHISLKKMYTQVALKCKRNPALFEPFSDMSEADLAQALKQKEFYRQGQTRASRGEQSIAERLLHSVDISGGTIWVGDVEFMLLYFFLHETVSYVYMF</sequence>
<dbReference type="Pfam" id="PF20209">
    <property type="entry name" value="DUF6570"/>
    <property type="match status" value="1"/>
</dbReference>
<evidence type="ECO:0000313" key="4">
    <source>
        <dbReference type="Proteomes" id="UP000018817"/>
    </source>
</evidence>
<reference evidence="4" key="1">
    <citation type="submission" date="2011-12" db="EMBL/GenBank/DDBJ databases">
        <authorList>
            <consortium name="The Broad Institute Genome Sequencing Platform"/>
            <person name="Russ C."/>
            <person name="Tyler B."/>
            <person name="Panabieres F."/>
            <person name="Shan W."/>
            <person name="Tripathy S."/>
            <person name="Grunwald N."/>
            <person name="Machado M."/>
            <person name="Young S.K."/>
            <person name="Zeng Q."/>
            <person name="Gargeya S."/>
            <person name="Fitzgerald M."/>
            <person name="Haas B."/>
            <person name="Abouelleil A."/>
            <person name="Alvarado L."/>
            <person name="Arachchi H.M."/>
            <person name="Berlin A."/>
            <person name="Chapman S.B."/>
            <person name="Gearin G."/>
            <person name="Goldberg J."/>
            <person name="Griggs A."/>
            <person name="Gujja S."/>
            <person name="Hansen M."/>
            <person name="Heiman D."/>
            <person name="Howarth C."/>
            <person name="Larimer J."/>
            <person name="Lui A."/>
            <person name="MacDonald P.J.P."/>
            <person name="McCowen C."/>
            <person name="Montmayeur A."/>
            <person name="Murphy C."/>
            <person name="Neiman D."/>
            <person name="Pearson M."/>
            <person name="Priest M."/>
            <person name="Roberts A."/>
            <person name="Saif S."/>
            <person name="Shea T."/>
            <person name="Sisk P."/>
            <person name="Stolte C."/>
            <person name="Sykes S."/>
            <person name="Wortman J."/>
            <person name="Nusbaum C."/>
            <person name="Birren B."/>
        </authorList>
    </citation>
    <scope>NUCLEOTIDE SEQUENCE [LARGE SCALE GENOMIC DNA]</scope>
    <source>
        <strain evidence="4">INRA-310</strain>
    </source>
</reference>
<accession>W2RFC6</accession>
<feature type="compositionally biased region" description="Polar residues" evidence="1">
    <location>
        <begin position="1"/>
        <end position="11"/>
    </location>
</feature>
<dbReference type="AlphaFoldDB" id="W2RFC6"/>
<evidence type="ECO:0000256" key="1">
    <source>
        <dbReference type="SAM" id="MobiDB-lite"/>
    </source>
</evidence>
<dbReference type="VEuPathDB" id="FungiDB:PPTG_02866"/>
<gene>
    <name evidence="3" type="ORF">PPTG_02866</name>
</gene>
<feature type="region of interest" description="Disordered" evidence="1">
    <location>
        <begin position="1"/>
        <end position="73"/>
    </location>
</feature>
<dbReference type="GeneID" id="20173080"/>
<name>W2RFC6_PHYN3</name>